<dbReference type="InterPro" id="IPR008274">
    <property type="entry name" value="AldOxase/xan_DH_MoCoBD1"/>
</dbReference>
<protein>
    <submittedName>
        <fullName evidence="5">Hypoxanthine oxidase</fullName>
    </submittedName>
</protein>
<dbReference type="PIRSF" id="PIRSF000127">
    <property type="entry name" value="Xanthine_DH"/>
    <property type="match status" value="1"/>
</dbReference>
<dbReference type="GO" id="GO:0005506">
    <property type="term" value="F:iron ion binding"/>
    <property type="evidence" value="ECO:0007669"/>
    <property type="project" value="InterPro"/>
</dbReference>
<evidence type="ECO:0000313" key="5">
    <source>
        <dbReference type="EMBL" id="KEI73368.1"/>
    </source>
</evidence>
<dbReference type="SUPFAM" id="SSF47741">
    <property type="entry name" value="CO dehydrogenase ISP C-domain like"/>
    <property type="match status" value="1"/>
</dbReference>
<dbReference type="EMBL" id="JOJP01000001">
    <property type="protein sequence ID" value="KEI73368.1"/>
    <property type="molecule type" value="Genomic_DNA"/>
</dbReference>
<dbReference type="InterPro" id="IPR017699">
    <property type="entry name" value="Mo-bd_YgfN/XdhD"/>
</dbReference>
<feature type="domain" description="Aldehyde oxidase/xanthine dehydrogenase a/b hammerhead" evidence="4">
    <location>
        <begin position="186"/>
        <end position="298"/>
    </location>
</feature>
<dbReference type="STRING" id="305900.GV64_23955"/>
<dbReference type="InterPro" id="IPR037165">
    <property type="entry name" value="AldOxase/xan_DH_Mopterin-bd_sf"/>
</dbReference>
<evidence type="ECO:0000259" key="4">
    <source>
        <dbReference type="SMART" id="SM01008"/>
    </source>
</evidence>
<evidence type="ECO:0000256" key="3">
    <source>
        <dbReference type="ARBA" id="ARBA00023002"/>
    </source>
</evidence>
<dbReference type="NCBIfam" id="TIGR03313">
    <property type="entry name" value="Se_sel_red_Mo"/>
    <property type="match status" value="1"/>
</dbReference>
<dbReference type="SUPFAM" id="SSF56003">
    <property type="entry name" value="Molybdenum cofactor-binding domain"/>
    <property type="match status" value="1"/>
</dbReference>
<dbReference type="eggNOG" id="COG1529">
    <property type="taxonomic scope" value="Bacteria"/>
</dbReference>
<dbReference type="AlphaFoldDB" id="A0A081KGU2"/>
<dbReference type="PANTHER" id="PTHR11908:SF132">
    <property type="entry name" value="ALDEHYDE OXIDASE 1-RELATED"/>
    <property type="match status" value="1"/>
</dbReference>
<evidence type="ECO:0000256" key="1">
    <source>
        <dbReference type="ARBA" id="ARBA00006849"/>
    </source>
</evidence>
<reference evidence="5 6" key="1">
    <citation type="submission" date="2014-06" db="EMBL/GenBank/DDBJ databases">
        <title>Whole Genome Sequences of Three Symbiotic Endozoicomonas Bacteria.</title>
        <authorList>
            <person name="Neave M.J."/>
            <person name="Apprill A."/>
            <person name="Voolstra C.R."/>
        </authorList>
    </citation>
    <scope>NUCLEOTIDE SEQUENCE [LARGE SCALE GENOMIC DNA]</scope>
    <source>
        <strain evidence="5 6">DSM 22380</strain>
    </source>
</reference>
<keyword evidence="6" id="KW-1185">Reference proteome</keyword>
<dbReference type="InterPro" id="IPR046867">
    <property type="entry name" value="AldOxase/xan_DH_MoCoBD2"/>
</dbReference>
<organism evidence="5 6">
    <name type="scientific">Endozoicomonas elysicola</name>
    <dbReference type="NCBI Taxonomy" id="305900"/>
    <lineage>
        <taxon>Bacteria</taxon>
        <taxon>Pseudomonadati</taxon>
        <taxon>Pseudomonadota</taxon>
        <taxon>Gammaproteobacteria</taxon>
        <taxon>Oceanospirillales</taxon>
        <taxon>Endozoicomonadaceae</taxon>
        <taxon>Endozoicomonas</taxon>
    </lineage>
</organism>
<evidence type="ECO:0000313" key="6">
    <source>
        <dbReference type="Proteomes" id="UP000027997"/>
    </source>
</evidence>
<dbReference type="InterPro" id="IPR012675">
    <property type="entry name" value="Beta-grasp_dom_sf"/>
</dbReference>
<dbReference type="Pfam" id="PF02738">
    <property type="entry name" value="MoCoBD_1"/>
    <property type="match status" value="1"/>
</dbReference>
<keyword evidence="2" id="KW-0500">Molybdenum</keyword>
<dbReference type="Pfam" id="PF01799">
    <property type="entry name" value="Fer2_2"/>
    <property type="match status" value="1"/>
</dbReference>
<dbReference type="InterPro" id="IPR036884">
    <property type="entry name" value="2Fe-2S-bd_dom_sf"/>
</dbReference>
<dbReference type="Pfam" id="PF20256">
    <property type="entry name" value="MoCoBD_2"/>
    <property type="match status" value="1"/>
</dbReference>
<dbReference type="Gene3D" id="3.30.365.10">
    <property type="entry name" value="Aldehyde oxidase/xanthine dehydrogenase, molybdopterin binding domain"/>
    <property type="match status" value="4"/>
</dbReference>
<dbReference type="Proteomes" id="UP000027997">
    <property type="component" value="Unassembled WGS sequence"/>
</dbReference>
<dbReference type="eggNOG" id="COG2080">
    <property type="taxonomic scope" value="Bacteria"/>
</dbReference>
<name>A0A081KGU2_9GAMM</name>
<comment type="caution">
    <text evidence="5">The sequence shown here is derived from an EMBL/GenBank/DDBJ whole genome shotgun (WGS) entry which is preliminary data.</text>
</comment>
<gene>
    <name evidence="5" type="ORF">GV64_23955</name>
</gene>
<dbReference type="InterPro" id="IPR036856">
    <property type="entry name" value="Ald_Oxase/Xan_DH_a/b_sf"/>
</dbReference>
<dbReference type="InterPro" id="IPR000674">
    <property type="entry name" value="Ald_Oxase/Xan_DH_a/b"/>
</dbReference>
<comment type="similarity">
    <text evidence="1">Belongs to the xanthine dehydrogenase family.</text>
</comment>
<dbReference type="SMART" id="SM01008">
    <property type="entry name" value="Ald_Xan_dh_C"/>
    <property type="match status" value="1"/>
</dbReference>
<dbReference type="GO" id="GO:0016491">
    <property type="term" value="F:oxidoreductase activity"/>
    <property type="evidence" value="ECO:0007669"/>
    <property type="project" value="UniProtKB-KW"/>
</dbReference>
<sequence length="960" mass="103322">MEIVFTLNGKQKAIQAEAGENVQVLLKRLGMRAVRNSDDGYGFAGSDTILLDGCSVNASLLIAAQLEGREVLTPESLNEYGRLSPVQSALIDAGVIQSGYNDPALALLITDLLKRSPNPSKAEITDVMSSIFLRESAYQQVYDAVEIARQRIVNPEFIASSVPSFVGENREVGKPGGKVDAAQSIKAEACFVEDFVAPDACVLKMLRSPHAHAYITSIDTSDAEAMPGVVAVFDHRNCPDVYYTPGGQTAPEPSPLDRRMFGQKVRHYGDRVAAVVAETEEQAEAALKTIKVDYEVLKPVLSIAEAMAEDAPVVHNGVISYSVGAPDDLDEQNKTSDARDGKIHFNFPFGGDPKKNIAARGHGEIGDIDQGFAEADVILERTYQSRQSQQLPPEQHLCYTYMEGDRIVVRAATQVPWHVRRKIAIVLGLKQHKVHVIKERLGGGFGSKQDILVEEVCAFATHTTGRPVLFRHTREEEFIATSTRHVAEIDIKMGAKKDGTITAFDVNYRFNTGPYGNHALTVPCNAPAISLPLYPCPNVRFKVDTYYSNIVPTGAYQGYGGPKGNFAVQMIVAEMADALGIDHLEMVEMNRVREGQKLDLLGKVGEGKLPSKVPTAYSCALGPILEQGAAGFGWGTPKEEPKDPHIKIGRGVATMQQKSGIPDIDQANAWVKLASDGTLIVHSGGADIGTGLDTVVAKLTAEVLCTELSDIHVISGDTDHCLFDKGAYASSGTCFSGNAARLAAEDLRSKILKTAAHLLEEPVDALAVEYPGVVQGRQKSISFGDIAHYAESGTGCGQLMGQGSFITSEFAFPYGANFAEVAVDTRTGKVSLRKFHALLDCGTPINPELALGQIYGASMRAIGHTLQEAIQYDEHGRVVNANFADYGAPMVGDLPEDFQAILVPSDDPVGPYGAKSVSEISVNAAAPAIASAIHDATGVWVRDWHITPEKMLNALKEEVL</sequence>
<keyword evidence="3" id="KW-0560">Oxidoreductase</keyword>
<dbReference type="InterPro" id="IPR016208">
    <property type="entry name" value="Ald_Oxase/xanthine_DH-like"/>
</dbReference>
<evidence type="ECO:0000256" key="2">
    <source>
        <dbReference type="ARBA" id="ARBA00022505"/>
    </source>
</evidence>
<dbReference type="RefSeq" id="WP_020581910.1">
    <property type="nucleotide sequence ID" value="NZ_JOJP01000001.1"/>
</dbReference>
<dbReference type="SUPFAM" id="SSF54665">
    <property type="entry name" value="CO dehydrogenase molybdoprotein N-domain-like"/>
    <property type="match status" value="1"/>
</dbReference>
<dbReference type="InterPro" id="IPR002888">
    <property type="entry name" value="2Fe-2S-bd"/>
</dbReference>
<dbReference type="Gene3D" id="3.90.1170.50">
    <property type="entry name" value="Aldehyde oxidase/xanthine dehydrogenase, a/b hammerhead"/>
    <property type="match status" value="1"/>
</dbReference>
<proteinExistence type="inferred from homology"/>
<accession>A0A081KGU2</accession>
<dbReference type="Gene3D" id="3.10.20.30">
    <property type="match status" value="1"/>
</dbReference>
<dbReference type="PANTHER" id="PTHR11908">
    <property type="entry name" value="XANTHINE DEHYDROGENASE"/>
    <property type="match status" value="1"/>
</dbReference>
<dbReference type="Pfam" id="PF01315">
    <property type="entry name" value="Ald_Xan_dh_C"/>
    <property type="match status" value="1"/>
</dbReference>
<dbReference type="Gene3D" id="1.10.150.120">
    <property type="entry name" value="[2Fe-2S]-binding domain"/>
    <property type="match status" value="1"/>
</dbReference>